<proteinExistence type="inferred from homology"/>
<dbReference type="NCBIfam" id="TIGR00120">
    <property type="entry name" value="ArgJ"/>
    <property type="match status" value="1"/>
</dbReference>
<sequence length="384" mass="39603">MSVTAPLGFRASGIAAGIKDNGNRDLALVVNDGPSRAAAAVFTANRVKAAPVLWSEQVVSGGRVRAVVLNSGGANACTGSPGFQDTHATAEKVAEVLEESAGEIAVCSTGLIGLRLPMDELLAGVETAAAELTRDGGMSAADAIRTTDSVAKISFRRGEGGYMIGGMAKGAGMLAPSLATMLVVLTTDADLPAGTLDRALRAATSVSFDRLDADGCMSTNDTVLLMASGATGVVPEEEAFTALLTEVCLDLTRQLLVDAEGASKAITIEVVGADSVADAVTVGKSIARNNLLKCAITGEDPNWGRVLSAVGTTDAVFEPDRLNVAINGIWVCRNGSVGEDRDKVDLRPRDVSITVDLSAGKHSATVWTTDLTVEYVRENSEYSS</sequence>
<protein>
    <recommendedName>
        <fullName evidence="6">Arginine biosynthesis bifunctional protein ArgJ</fullName>
    </recommendedName>
    <domain>
        <recommendedName>
            <fullName evidence="6">Glutamate N-acetyltransferase</fullName>
            <ecNumber evidence="6">2.3.1.35</ecNumber>
        </recommendedName>
        <alternativeName>
            <fullName evidence="6">Ornithine acetyltransferase</fullName>
            <shortName evidence="6">OATase</shortName>
        </alternativeName>
        <alternativeName>
            <fullName evidence="6">Ornithine transacetylase</fullName>
        </alternativeName>
    </domain>
    <domain>
        <recommendedName>
            <fullName evidence="6">Amino-acid acetyltransferase</fullName>
            <ecNumber evidence="6">2.3.1.1</ecNumber>
        </recommendedName>
        <alternativeName>
            <fullName evidence="6">N-acetylglutamate synthase</fullName>
            <shortName evidence="6">AGSase</shortName>
        </alternativeName>
    </domain>
    <component>
        <recommendedName>
            <fullName evidence="6">Arginine biosynthesis bifunctional protein ArgJ alpha chain</fullName>
        </recommendedName>
    </component>
    <component>
        <recommendedName>
            <fullName evidence="6">Arginine biosynthesis bifunctional protein ArgJ beta chain</fullName>
        </recommendedName>
    </component>
</protein>
<dbReference type="RefSeq" id="WP_344452992.1">
    <property type="nucleotide sequence ID" value="NZ_BAAATZ010000021.1"/>
</dbReference>
<name>A0ABN3UFJ6_9ACTN</name>
<comment type="function">
    <text evidence="6">Catalyzes two activities which are involved in the cyclic version of arginine biosynthesis: the synthesis of N-acetylglutamate from glutamate and acetyl-CoA as the acetyl donor, and of ornithine by transacetylation between N(2)-acetylornithine and glutamate.</text>
</comment>
<organism evidence="7 8">
    <name type="scientific">Actinocorallia aurantiaca</name>
    <dbReference type="NCBI Taxonomy" id="46204"/>
    <lineage>
        <taxon>Bacteria</taxon>
        <taxon>Bacillati</taxon>
        <taxon>Actinomycetota</taxon>
        <taxon>Actinomycetes</taxon>
        <taxon>Streptosporangiales</taxon>
        <taxon>Thermomonosporaceae</taxon>
        <taxon>Actinocorallia</taxon>
    </lineage>
</organism>
<dbReference type="Gene3D" id="3.60.70.12">
    <property type="entry name" value="L-amino peptidase D-ALA esterase/amidase"/>
    <property type="match status" value="1"/>
</dbReference>
<keyword evidence="6" id="KW-0963">Cytoplasm</keyword>
<evidence type="ECO:0000313" key="7">
    <source>
        <dbReference type="EMBL" id="GAA2731879.1"/>
    </source>
</evidence>
<feature type="chain" id="PRO_5044905340" description="Arginine biosynthesis bifunctional protein ArgJ alpha chain" evidence="6">
    <location>
        <begin position="1"/>
        <end position="179"/>
    </location>
</feature>
<keyword evidence="6" id="KW-0511">Multifunctional enzyme</keyword>
<comment type="pathway">
    <text evidence="6">Amino-acid biosynthesis; L-arginine biosynthesis; L-ornithine and N-acetyl-L-glutamate from L-glutamate and N(2)-acetyl-L-ornithine (cyclic): step 1/1.</text>
</comment>
<comment type="similarity">
    <text evidence="1 6">Belongs to the ArgJ family.</text>
</comment>
<keyword evidence="6" id="KW-0055">Arginine biosynthesis</keyword>
<gene>
    <name evidence="6 7" type="primary">argJ</name>
    <name evidence="7" type="ORF">GCM10010439_48330</name>
</gene>
<dbReference type="EC" id="2.3.1.35" evidence="6"/>
<dbReference type="Pfam" id="PF01960">
    <property type="entry name" value="ArgJ"/>
    <property type="match status" value="1"/>
</dbReference>
<evidence type="ECO:0000256" key="2">
    <source>
        <dbReference type="ARBA" id="ARBA00011475"/>
    </source>
</evidence>
<dbReference type="NCBIfam" id="NF003802">
    <property type="entry name" value="PRK05388.1"/>
    <property type="match status" value="1"/>
</dbReference>
<comment type="pathway">
    <text evidence="6">Amino-acid biosynthesis; L-arginine biosynthesis; N(2)-acetyl-L-ornithine from L-glutamate: step 1/4.</text>
</comment>
<dbReference type="PANTHER" id="PTHR23100">
    <property type="entry name" value="ARGININE BIOSYNTHESIS BIFUNCTIONAL PROTEIN ARGJ"/>
    <property type="match status" value="1"/>
</dbReference>
<dbReference type="HAMAP" id="MF_01106">
    <property type="entry name" value="ArgJ"/>
    <property type="match status" value="1"/>
</dbReference>
<feature type="site" description="Cleavage; by autolysis" evidence="6">
    <location>
        <begin position="179"/>
        <end position="180"/>
    </location>
</feature>
<dbReference type="PANTHER" id="PTHR23100:SF0">
    <property type="entry name" value="ARGININE BIOSYNTHESIS BIFUNCTIONAL PROTEIN ARGJ, MITOCHONDRIAL"/>
    <property type="match status" value="1"/>
</dbReference>
<evidence type="ECO:0000313" key="8">
    <source>
        <dbReference type="Proteomes" id="UP001501842"/>
    </source>
</evidence>
<dbReference type="Proteomes" id="UP001501842">
    <property type="component" value="Unassembled WGS sequence"/>
</dbReference>
<dbReference type="InterPro" id="IPR042195">
    <property type="entry name" value="ArgJ_beta_C"/>
</dbReference>
<dbReference type="CDD" id="cd02152">
    <property type="entry name" value="OAT"/>
    <property type="match status" value="1"/>
</dbReference>
<feature type="binding site" evidence="6">
    <location>
        <position position="379"/>
    </location>
    <ligand>
        <name>substrate</name>
    </ligand>
</feature>
<accession>A0ABN3UFJ6</accession>
<dbReference type="Gene3D" id="3.10.20.340">
    <property type="entry name" value="ArgJ beta chain, C-terminal domain"/>
    <property type="match status" value="1"/>
</dbReference>
<feature type="binding site" evidence="6">
    <location>
        <position position="260"/>
    </location>
    <ligand>
        <name>substrate</name>
    </ligand>
</feature>
<feature type="site" description="Involved in the stabilization of negative charge on the oxyanion by the formation of the oxyanion hole" evidence="6">
    <location>
        <position position="109"/>
    </location>
</feature>
<feature type="active site" description="Nucleophile" evidence="6">
    <location>
        <position position="180"/>
    </location>
</feature>
<evidence type="ECO:0000256" key="6">
    <source>
        <dbReference type="HAMAP-Rule" id="MF_01106"/>
    </source>
</evidence>
<keyword evidence="4 6" id="KW-0068">Autocatalytic cleavage</keyword>
<feature type="binding site" evidence="6">
    <location>
        <position position="146"/>
    </location>
    <ligand>
        <name>substrate</name>
    </ligand>
</feature>
<keyword evidence="5 6" id="KW-0012">Acyltransferase</keyword>
<feature type="binding site" evidence="6">
    <location>
        <position position="169"/>
    </location>
    <ligand>
        <name>substrate</name>
    </ligand>
</feature>
<keyword evidence="6" id="KW-0028">Amino-acid biosynthesis</keyword>
<evidence type="ECO:0000256" key="4">
    <source>
        <dbReference type="ARBA" id="ARBA00022813"/>
    </source>
</evidence>
<comment type="subunit">
    <text evidence="2 6">Heterotetramer of two alpha and two beta chains.</text>
</comment>
<feature type="binding site" evidence="6">
    <location>
        <position position="384"/>
    </location>
    <ligand>
        <name>substrate</name>
    </ligand>
</feature>
<evidence type="ECO:0000256" key="5">
    <source>
        <dbReference type="ARBA" id="ARBA00023315"/>
    </source>
</evidence>
<comment type="catalytic activity">
    <reaction evidence="6">
        <text>L-glutamate + acetyl-CoA = N-acetyl-L-glutamate + CoA + H(+)</text>
        <dbReference type="Rhea" id="RHEA:24292"/>
        <dbReference type="ChEBI" id="CHEBI:15378"/>
        <dbReference type="ChEBI" id="CHEBI:29985"/>
        <dbReference type="ChEBI" id="CHEBI:44337"/>
        <dbReference type="ChEBI" id="CHEBI:57287"/>
        <dbReference type="ChEBI" id="CHEBI:57288"/>
        <dbReference type="EC" id="2.3.1.1"/>
    </reaction>
</comment>
<feature type="site" description="Involved in the stabilization of negative charge on the oxyanion by the formation of the oxyanion hole" evidence="6">
    <location>
        <position position="110"/>
    </location>
</feature>
<dbReference type="InterPro" id="IPR016117">
    <property type="entry name" value="ArgJ-like_dom_sf"/>
</dbReference>
<keyword evidence="3 6" id="KW-0808">Transferase</keyword>
<feature type="binding site" evidence="6">
    <location>
        <position position="180"/>
    </location>
    <ligand>
        <name>substrate</name>
    </ligand>
</feature>
<dbReference type="EMBL" id="BAAATZ010000021">
    <property type="protein sequence ID" value="GAA2731879.1"/>
    <property type="molecule type" value="Genomic_DNA"/>
</dbReference>
<reference evidence="7 8" key="1">
    <citation type="journal article" date="2019" name="Int. J. Syst. Evol. Microbiol.">
        <title>The Global Catalogue of Microorganisms (GCM) 10K type strain sequencing project: providing services to taxonomists for standard genome sequencing and annotation.</title>
        <authorList>
            <consortium name="The Broad Institute Genomics Platform"/>
            <consortium name="The Broad Institute Genome Sequencing Center for Infectious Disease"/>
            <person name="Wu L."/>
            <person name="Ma J."/>
        </authorList>
    </citation>
    <scope>NUCLEOTIDE SEQUENCE [LARGE SCALE GENOMIC DNA]</scope>
    <source>
        <strain evidence="7 8">JCM 8201</strain>
    </source>
</reference>
<dbReference type="InterPro" id="IPR002813">
    <property type="entry name" value="Arg_biosynth_ArgJ"/>
</dbReference>
<dbReference type="SUPFAM" id="SSF56266">
    <property type="entry name" value="DmpA/ArgJ-like"/>
    <property type="match status" value="1"/>
</dbReference>
<comment type="subcellular location">
    <subcellularLocation>
        <location evidence="6">Cytoplasm</location>
    </subcellularLocation>
</comment>
<evidence type="ECO:0000256" key="3">
    <source>
        <dbReference type="ARBA" id="ARBA00022679"/>
    </source>
</evidence>
<keyword evidence="8" id="KW-1185">Reference proteome</keyword>
<comment type="catalytic activity">
    <reaction evidence="6">
        <text>N(2)-acetyl-L-ornithine + L-glutamate = N-acetyl-L-glutamate + L-ornithine</text>
        <dbReference type="Rhea" id="RHEA:15349"/>
        <dbReference type="ChEBI" id="CHEBI:29985"/>
        <dbReference type="ChEBI" id="CHEBI:44337"/>
        <dbReference type="ChEBI" id="CHEBI:46911"/>
        <dbReference type="ChEBI" id="CHEBI:57805"/>
        <dbReference type="EC" id="2.3.1.35"/>
    </reaction>
</comment>
<comment type="caution">
    <text evidence="7">The sequence shown here is derived from an EMBL/GenBank/DDBJ whole genome shotgun (WGS) entry which is preliminary data.</text>
</comment>
<feature type="chain" id="PRO_5044905341" description="Arginine biosynthesis bifunctional protein ArgJ beta chain" evidence="6">
    <location>
        <begin position="180"/>
        <end position="384"/>
    </location>
</feature>
<evidence type="ECO:0000256" key="1">
    <source>
        <dbReference type="ARBA" id="ARBA00006774"/>
    </source>
</evidence>
<dbReference type="EC" id="2.3.1.1" evidence="6"/>